<comment type="caution">
    <text evidence="3">The sequence shown here is derived from an EMBL/GenBank/DDBJ whole genome shotgun (WGS) entry which is preliminary data.</text>
</comment>
<protein>
    <submittedName>
        <fullName evidence="3">Uncharacterized protein</fullName>
    </submittedName>
</protein>
<proteinExistence type="predicted"/>
<evidence type="ECO:0000313" key="4">
    <source>
        <dbReference type="Proteomes" id="UP001301769"/>
    </source>
</evidence>
<organism evidence="3 4">
    <name type="scientific">Rhypophila decipiens</name>
    <dbReference type="NCBI Taxonomy" id="261697"/>
    <lineage>
        <taxon>Eukaryota</taxon>
        <taxon>Fungi</taxon>
        <taxon>Dikarya</taxon>
        <taxon>Ascomycota</taxon>
        <taxon>Pezizomycotina</taxon>
        <taxon>Sordariomycetes</taxon>
        <taxon>Sordariomycetidae</taxon>
        <taxon>Sordariales</taxon>
        <taxon>Naviculisporaceae</taxon>
        <taxon>Rhypophila</taxon>
    </lineage>
</organism>
<feature type="region of interest" description="Disordered" evidence="1">
    <location>
        <begin position="61"/>
        <end position="149"/>
    </location>
</feature>
<evidence type="ECO:0000313" key="3">
    <source>
        <dbReference type="EMBL" id="KAK4217859.1"/>
    </source>
</evidence>
<feature type="transmembrane region" description="Helical" evidence="2">
    <location>
        <begin position="7"/>
        <end position="26"/>
    </location>
</feature>
<dbReference type="Proteomes" id="UP001301769">
    <property type="component" value="Unassembled WGS sequence"/>
</dbReference>
<name>A0AAN6YEZ3_9PEZI</name>
<evidence type="ECO:0000256" key="2">
    <source>
        <dbReference type="SAM" id="Phobius"/>
    </source>
</evidence>
<reference evidence="3" key="1">
    <citation type="journal article" date="2023" name="Mol. Phylogenet. Evol.">
        <title>Genome-scale phylogeny and comparative genomics of the fungal order Sordariales.</title>
        <authorList>
            <person name="Hensen N."/>
            <person name="Bonometti L."/>
            <person name="Westerberg I."/>
            <person name="Brannstrom I.O."/>
            <person name="Guillou S."/>
            <person name="Cros-Aarteil S."/>
            <person name="Calhoun S."/>
            <person name="Haridas S."/>
            <person name="Kuo A."/>
            <person name="Mondo S."/>
            <person name="Pangilinan J."/>
            <person name="Riley R."/>
            <person name="LaButti K."/>
            <person name="Andreopoulos B."/>
            <person name="Lipzen A."/>
            <person name="Chen C."/>
            <person name="Yan M."/>
            <person name="Daum C."/>
            <person name="Ng V."/>
            <person name="Clum A."/>
            <person name="Steindorff A."/>
            <person name="Ohm R.A."/>
            <person name="Martin F."/>
            <person name="Silar P."/>
            <person name="Natvig D.O."/>
            <person name="Lalanne C."/>
            <person name="Gautier V."/>
            <person name="Ament-Velasquez S.L."/>
            <person name="Kruys A."/>
            <person name="Hutchinson M.I."/>
            <person name="Powell A.J."/>
            <person name="Barry K."/>
            <person name="Miller A.N."/>
            <person name="Grigoriev I.V."/>
            <person name="Debuchy R."/>
            <person name="Gladieux P."/>
            <person name="Hiltunen Thoren M."/>
            <person name="Johannesson H."/>
        </authorList>
    </citation>
    <scope>NUCLEOTIDE SEQUENCE</scope>
    <source>
        <strain evidence="3">PSN293</strain>
    </source>
</reference>
<keyword evidence="2" id="KW-0812">Transmembrane</keyword>
<accession>A0AAN6YEZ3</accession>
<feature type="region of interest" description="Disordered" evidence="1">
    <location>
        <begin position="218"/>
        <end position="237"/>
    </location>
</feature>
<keyword evidence="2" id="KW-1133">Transmembrane helix</keyword>
<feature type="compositionally biased region" description="Low complexity" evidence="1">
    <location>
        <begin position="97"/>
        <end position="112"/>
    </location>
</feature>
<reference evidence="3" key="2">
    <citation type="submission" date="2023-05" db="EMBL/GenBank/DDBJ databases">
        <authorList>
            <consortium name="Lawrence Berkeley National Laboratory"/>
            <person name="Steindorff A."/>
            <person name="Hensen N."/>
            <person name="Bonometti L."/>
            <person name="Westerberg I."/>
            <person name="Brannstrom I.O."/>
            <person name="Guillou S."/>
            <person name="Cros-Aarteil S."/>
            <person name="Calhoun S."/>
            <person name="Haridas S."/>
            <person name="Kuo A."/>
            <person name="Mondo S."/>
            <person name="Pangilinan J."/>
            <person name="Riley R."/>
            <person name="Labutti K."/>
            <person name="Andreopoulos B."/>
            <person name="Lipzen A."/>
            <person name="Chen C."/>
            <person name="Yanf M."/>
            <person name="Daum C."/>
            <person name="Ng V."/>
            <person name="Clum A."/>
            <person name="Ohm R."/>
            <person name="Martin F."/>
            <person name="Silar P."/>
            <person name="Natvig D."/>
            <person name="Lalanne C."/>
            <person name="Gautier V."/>
            <person name="Ament-Velasquez S.L."/>
            <person name="Kruys A."/>
            <person name="Hutchinson M.I."/>
            <person name="Powell A.J."/>
            <person name="Barry K."/>
            <person name="Miller A.N."/>
            <person name="Grigoriev I.V."/>
            <person name="Debuchy R."/>
            <person name="Gladieux P."/>
            <person name="Thoren M.H."/>
            <person name="Johannesson H."/>
        </authorList>
    </citation>
    <scope>NUCLEOTIDE SEQUENCE</scope>
    <source>
        <strain evidence="3">PSN293</strain>
    </source>
</reference>
<keyword evidence="2" id="KW-0472">Membrane</keyword>
<gene>
    <name evidence="3" type="ORF">QBC37DRAFT_34177</name>
</gene>
<evidence type="ECO:0000256" key="1">
    <source>
        <dbReference type="SAM" id="MobiDB-lite"/>
    </source>
</evidence>
<dbReference type="AlphaFoldDB" id="A0AAN6YEZ3"/>
<dbReference type="EMBL" id="MU858057">
    <property type="protein sequence ID" value="KAK4217859.1"/>
    <property type="molecule type" value="Genomic_DNA"/>
</dbReference>
<feature type="compositionally biased region" description="Polar residues" evidence="1">
    <location>
        <begin position="227"/>
        <end position="237"/>
    </location>
</feature>
<keyword evidence="4" id="KW-1185">Reference proteome</keyword>
<sequence>MALINPVHGLVVSFLCLCTIPLAIFAGITTTLAFSVLMFRVAVVYVDIALSMIPQYFRGGRSRPRVNDTPSTPHPRRSSRQNIALSPTGSASGGSGYSSPSPITAFPTYSFPAYPPPPSTGGHRSPFRRKSSYGFGGTARHSRRSSQVSLASLGTITPIREGCVTPTAGYGESGGITPSAGIDRDFEGIGGWRLDDQDDDANWTNINSRLELPLERSSFSARHHQRSQSAGPTTPSEVTWLMMKSPSKSGGPSVAEKDPIVTNTAFAMPNARRQRSSQSLKINTAVARVEHENSGGYFSAFISPKNMKKASVAF</sequence>